<feature type="chain" id="PRO_5043141096" evidence="1">
    <location>
        <begin position="28"/>
        <end position="83"/>
    </location>
</feature>
<evidence type="ECO:0000313" key="4">
    <source>
        <dbReference type="WBParaSite" id="SSLN_0000216901-mRNA-1"/>
    </source>
</evidence>
<reference evidence="4" key="1">
    <citation type="submission" date="2016-06" db="UniProtKB">
        <authorList>
            <consortium name="WormBaseParasite"/>
        </authorList>
    </citation>
    <scope>IDENTIFICATION</scope>
</reference>
<evidence type="ECO:0000313" key="3">
    <source>
        <dbReference type="Proteomes" id="UP000275846"/>
    </source>
</evidence>
<keyword evidence="1" id="KW-0732">Signal</keyword>
<gene>
    <name evidence="2" type="ORF">SSLN_LOCUS2099</name>
</gene>
<evidence type="ECO:0000256" key="1">
    <source>
        <dbReference type="SAM" id="SignalP"/>
    </source>
</evidence>
<evidence type="ECO:0000313" key="2">
    <source>
        <dbReference type="EMBL" id="VDL88484.1"/>
    </source>
</evidence>
<keyword evidence="3" id="KW-1185">Reference proteome</keyword>
<protein>
    <submittedName>
        <fullName evidence="4">SurE domain-containing protein</fullName>
    </submittedName>
</protein>
<name>A0A183SD01_SCHSO</name>
<dbReference type="Proteomes" id="UP000275846">
    <property type="component" value="Unassembled WGS sequence"/>
</dbReference>
<accession>A0A183SD01</accession>
<organism evidence="4">
    <name type="scientific">Schistocephalus solidus</name>
    <name type="common">Tapeworm</name>
    <dbReference type="NCBI Taxonomy" id="70667"/>
    <lineage>
        <taxon>Eukaryota</taxon>
        <taxon>Metazoa</taxon>
        <taxon>Spiralia</taxon>
        <taxon>Lophotrochozoa</taxon>
        <taxon>Platyhelminthes</taxon>
        <taxon>Cestoda</taxon>
        <taxon>Eucestoda</taxon>
        <taxon>Diphyllobothriidea</taxon>
        <taxon>Diphyllobothriidae</taxon>
        <taxon>Schistocephalus</taxon>
    </lineage>
</organism>
<feature type="signal peptide" evidence="1">
    <location>
        <begin position="1"/>
        <end position="27"/>
    </location>
</feature>
<sequence>MATAVDGGLPAALTAICACVRVCVLVCAPYRTDWPSGPPVVVIAQSPGQFAVSTARRTQNSVGDTVSTAAAVAAFALDTALAR</sequence>
<reference evidence="2 3" key="2">
    <citation type="submission" date="2018-11" db="EMBL/GenBank/DDBJ databases">
        <authorList>
            <consortium name="Pathogen Informatics"/>
        </authorList>
    </citation>
    <scope>NUCLEOTIDE SEQUENCE [LARGE SCALE GENOMIC DNA]</scope>
    <source>
        <strain evidence="2 3">NST_G2</strain>
    </source>
</reference>
<dbReference type="AlphaFoldDB" id="A0A183SD01"/>
<dbReference type="EMBL" id="UYSU01032169">
    <property type="protein sequence ID" value="VDL88484.1"/>
    <property type="molecule type" value="Genomic_DNA"/>
</dbReference>
<proteinExistence type="predicted"/>
<dbReference type="WBParaSite" id="SSLN_0000216901-mRNA-1">
    <property type="protein sequence ID" value="SSLN_0000216901-mRNA-1"/>
    <property type="gene ID" value="SSLN_0000216901"/>
</dbReference>